<dbReference type="Proteomes" id="UP000595437">
    <property type="component" value="Chromosome 2"/>
</dbReference>
<accession>A0A7T8KLN6</accession>
<protein>
    <submittedName>
        <fullName evidence="1">Uncharacterized protein</fullName>
    </submittedName>
</protein>
<reference evidence="2" key="1">
    <citation type="submission" date="2021-01" db="EMBL/GenBank/DDBJ databases">
        <title>Caligus Genome Assembly.</title>
        <authorList>
            <person name="Gallardo-Escarate C."/>
        </authorList>
    </citation>
    <scope>NUCLEOTIDE SEQUENCE [LARGE SCALE GENOMIC DNA]</scope>
</reference>
<proteinExistence type="predicted"/>
<name>A0A7T8KLN6_CALRO</name>
<dbReference type="AlphaFoldDB" id="A0A7T8KLN6"/>
<sequence>MDQLLHVYKIGSYIITNIFFADDCTVVFGEKDPNHELVILNDILEEYGKQSGLVLNQEKFLEFEKNMALAD</sequence>
<keyword evidence="2" id="KW-1185">Reference proteome</keyword>
<evidence type="ECO:0000313" key="2">
    <source>
        <dbReference type="Proteomes" id="UP000595437"/>
    </source>
</evidence>
<gene>
    <name evidence="1" type="ORF">FKW44_003475</name>
</gene>
<dbReference type="OrthoDB" id="6363082at2759"/>
<organism evidence="1 2">
    <name type="scientific">Caligus rogercresseyi</name>
    <name type="common">Sea louse</name>
    <dbReference type="NCBI Taxonomy" id="217165"/>
    <lineage>
        <taxon>Eukaryota</taxon>
        <taxon>Metazoa</taxon>
        <taxon>Ecdysozoa</taxon>
        <taxon>Arthropoda</taxon>
        <taxon>Crustacea</taxon>
        <taxon>Multicrustacea</taxon>
        <taxon>Hexanauplia</taxon>
        <taxon>Copepoda</taxon>
        <taxon>Siphonostomatoida</taxon>
        <taxon>Caligidae</taxon>
        <taxon>Caligus</taxon>
    </lineage>
</organism>
<dbReference type="EMBL" id="CP045891">
    <property type="protein sequence ID" value="QQP58230.1"/>
    <property type="molecule type" value="Genomic_DNA"/>
</dbReference>
<evidence type="ECO:0000313" key="1">
    <source>
        <dbReference type="EMBL" id="QQP58230.1"/>
    </source>
</evidence>